<keyword evidence="6" id="KW-1185">Reference proteome</keyword>
<comment type="caution">
    <text evidence="5">The sequence shown here is derived from an EMBL/GenBank/DDBJ whole genome shotgun (WGS) entry which is preliminary data.</text>
</comment>
<dbReference type="InterPro" id="IPR043504">
    <property type="entry name" value="Peptidase_S1_PA_chymotrypsin"/>
</dbReference>
<feature type="signal peptide" evidence="3">
    <location>
        <begin position="1"/>
        <end position="19"/>
    </location>
</feature>
<name>A0A1D2MKA8_ORCCI</name>
<dbReference type="OrthoDB" id="10061449at2759"/>
<dbReference type="EMBL" id="LJIJ01000998">
    <property type="protein sequence ID" value="ODM93410.1"/>
    <property type="molecule type" value="Genomic_DNA"/>
</dbReference>
<proteinExistence type="inferred from homology"/>
<gene>
    <name evidence="5" type="ORF">Ocin01_13275</name>
</gene>
<protein>
    <submittedName>
        <fullName evidence="5">Mast cell protease 1</fullName>
    </submittedName>
</protein>
<dbReference type="SMART" id="SM00020">
    <property type="entry name" value="Tryp_SPc"/>
    <property type="match status" value="1"/>
</dbReference>
<organism evidence="5 6">
    <name type="scientific">Orchesella cincta</name>
    <name type="common">Springtail</name>
    <name type="synonym">Podura cincta</name>
    <dbReference type="NCBI Taxonomy" id="48709"/>
    <lineage>
        <taxon>Eukaryota</taxon>
        <taxon>Metazoa</taxon>
        <taxon>Ecdysozoa</taxon>
        <taxon>Arthropoda</taxon>
        <taxon>Hexapoda</taxon>
        <taxon>Collembola</taxon>
        <taxon>Entomobryomorpha</taxon>
        <taxon>Entomobryoidea</taxon>
        <taxon>Orchesellidae</taxon>
        <taxon>Orchesellinae</taxon>
        <taxon>Orchesella</taxon>
    </lineage>
</organism>
<keyword evidence="3" id="KW-0732">Signal</keyword>
<evidence type="ECO:0000259" key="4">
    <source>
        <dbReference type="PROSITE" id="PS50240"/>
    </source>
</evidence>
<comment type="similarity">
    <text evidence="2">Belongs to the peptidase S1 family. CLIP subfamily.</text>
</comment>
<sequence>MGFKLFLIALVSIAAVAFAARLPNSNPGTFIIGGENATKNEFPWLVRFTVLPASGESRFCLGTLVDLNLVLTSASCVTGNSRPITVVAGDHLLLEDEGTEQSVASSEVFLHENFNKTGGLENDIAFIRLSSTLEETESVSAIELPKPNYDPVYYGFGIGAGWGETNETELSPILQRAWVDIREKERCGEHGFQIPEGQFCTIDEIGAYSGDTGGPLSCYGTPGKICGILSSTAAHEGTIMGSYTNVSQYLDWIGGYANSTRGHFQIKPLQTIVLPQDV</sequence>
<dbReference type="Proteomes" id="UP000094527">
    <property type="component" value="Unassembled WGS sequence"/>
</dbReference>
<dbReference type="PRINTS" id="PR00722">
    <property type="entry name" value="CHYMOTRYPSIN"/>
</dbReference>
<accession>A0A1D2MKA8</accession>
<dbReference type="GO" id="GO:0006508">
    <property type="term" value="P:proteolysis"/>
    <property type="evidence" value="ECO:0007669"/>
    <property type="project" value="UniProtKB-KW"/>
</dbReference>
<keyword evidence="1" id="KW-1015">Disulfide bond</keyword>
<dbReference type="Gene3D" id="2.40.10.10">
    <property type="entry name" value="Trypsin-like serine proteases"/>
    <property type="match status" value="1"/>
</dbReference>
<keyword evidence="5" id="KW-0645">Protease</keyword>
<evidence type="ECO:0000256" key="2">
    <source>
        <dbReference type="ARBA" id="ARBA00024195"/>
    </source>
</evidence>
<evidence type="ECO:0000256" key="1">
    <source>
        <dbReference type="ARBA" id="ARBA00023157"/>
    </source>
</evidence>
<dbReference type="SUPFAM" id="SSF50494">
    <property type="entry name" value="Trypsin-like serine proteases"/>
    <property type="match status" value="1"/>
</dbReference>
<dbReference type="PROSITE" id="PS50240">
    <property type="entry name" value="TRYPSIN_DOM"/>
    <property type="match status" value="1"/>
</dbReference>
<dbReference type="InterPro" id="IPR001314">
    <property type="entry name" value="Peptidase_S1A"/>
</dbReference>
<dbReference type="InterPro" id="IPR001254">
    <property type="entry name" value="Trypsin_dom"/>
</dbReference>
<dbReference type="Pfam" id="PF00089">
    <property type="entry name" value="Trypsin"/>
    <property type="match status" value="1"/>
</dbReference>
<dbReference type="PANTHER" id="PTHR24256">
    <property type="entry name" value="TRYPTASE-RELATED"/>
    <property type="match status" value="1"/>
</dbReference>
<feature type="chain" id="PRO_5008904175" evidence="3">
    <location>
        <begin position="20"/>
        <end position="278"/>
    </location>
</feature>
<evidence type="ECO:0000313" key="6">
    <source>
        <dbReference type="Proteomes" id="UP000094527"/>
    </source>
</evidence>
<dbReference type="InterPro" id="IPR009003">
    <property type="entry name" value="Peptidase_S1_PA"/>
</dbReference>
<dbReference type="STRING" id="48709.A0A1D2MKA8"/>
<feature type="domain" description="Peptidase S1" evidence="4">
    <location>
        <begin position="31"/>
        <end position="258"/>
    </location>
</feature>
<dbReference type="GO" id="GO:0004252">
    <property type="term" value="F:serine-type endopeptidase activity"/>
    <property type="evidence" value="ECO:0007669"/>
    <property type="project" value="InterPro"/>
</dbReference>
<dbReference type="InterPro" id="IPR051487">
    <property type="entry name" value="Ser/Thr_Proteases_Immune/Dev"/>
</dbReference>
<dbReference type="AlphaFoldDB" id="A0A1D2MKA8"/>
<dbReference type="CDD" id="cd00190">
    <property type="entry name" value="Tryp_SPc"/>
    <property type="match status" value="1"/>
</dbReference>
<evidence type="ECO:0000313" key="5">
    <source>
        <dbReference type="EMBL" id="ODM93410.1"/>
    </source>
</evidence>
<reference evidence="5 6" key="1">
    <citation type="journal article" date="2016" name="Genome Biol. Evol.">
        <title>Gene Family Evolution Reflects Adaptation to Soil Environmental Stressors in the Genome of the Collembolan Orchesella cincta.</title>
        <authorList>
            <person name="Faddeeva-Vakhrusheva A."/>
            <person name="Derks M.F."/>
            <person name="Anvar S.Y."/>
            <person name="Agamennone V."/>
            <person name="Suring W."/>
            <person name="Smit S."/>
            <person name="van Straalen N.M."/>
            <person name="Roelofs D."/>
        </authorList>
    </citation>
    <scope>NUCLEOTIDE SEQUENCE [LARGE SCALE GENOMIC DNA]</scope>
    <source>
        <tissue evidence="5">Mixed pool</tissue>
    </source>
</reference>
<keyword evidence="5" id="KW-0378">Hydrolase</keyword>
<evidence type="ECO:0000256" key="3">
    <source>
        <dbReference type="SAM" id="SignalP"/>
    </source>
</evidence>